<name>A0A1E7Q7X0_9GAMM</name>
<organism evidence="2 3">
    <name type="scientific">Rheinheimera salexigens</name>
    <dbReference type="NCBI Taxonomy" id="1628148"/>
    <lineage>
        <taxon>Bacteria</taxon>
        <taxon>Pseudomonadati</taxon>
        <taxon>Pseudomonadota</taxon>
        <taxon>Gammaproteobacteria</taxon>
        <taxon>Chromatiales</taxon>
        <taxon>Chromatiaceae</taxon>
        <taxon>Rheinheimera</taxon>
    </lineage>
</organism>
<dbReference type="STRING" id="1628148.BI198_11620"/>
<protein>
    <submittedName>
        <fullName evidence="2">DUF3598 domain-containing protein</fullName>
    </submittedName>
</protein>
<dbReference type="InterPro" id="IPR012674">
    <property type="entry name" value="Calycin"/>
</dbReference>
<dbReference type="InterPro" id="IPR022017">
    <property type="entry name" value="BFA1-like_DUF3598"/>
</dbReference>
<dbReference type="Pfam" id="PF12204">
    <property type="entry name" value="DUF3598_N"/>
    <property type="match status" value="1"/>
</dbReference>
<evidence type="ECO:0000313" key="2">
    <source>
        <dbReference type="EMBL" id="OEY70138.1"/>
    </source>
</evidence>
<keyword evidence="3" id="KW-1185">Reference proteome</keyword>
<dbReference type="RefSeq" id="WP_070049692.1">
    <property type="nucleotide sequence ID" value="NZ_CBCSDO010000010.1"/>
</dbReference>
<dbReference type="Gene3D" id="2.40.128.20">
    <property type="match status" value="1"/>
</dbReference>
<proteinExistence type="predicted"/>
<dbReference type="AlphaFoldDB" id="A0A1E7Q7X0"/>
<dbReference type="OrthoDB" id="457594at2"/>
<feature type="domain" description="DUF3598" evidence="1">
    <location>
        <begin position="10"/>
        <end position="145"/>
    </location>
</feature>
<dbReference type="Proteomes" id="UP000242258">
    <property type="component" value="Unassembled WGS sequence"/>
</dbReference>
<comment type="caution">
    <text evidence="2">The sequence shown here is derived from an EMBL/GenBank/DDBJ whole genome shotgun (WGS) entry which is preliminary data.</text>
</comment>
<reference evidence="3" key="1">
    <citation type="submission" date="2016-09" db="EMBL/GenBank/DDBJ databases">
        <authorList>
            <person name="Wan X."/>
            <person name="Hou S."/>
        </authorList>
    </citation>
    <scope>NUCLEOTIDE SEQUENCE [LARGE SCALE GENOMIC DNA]</scope>
    <source>
        <strain evidence="3">KH87</strain>
    </source>
</reference>
<accession>A0A1E7Q7X0</accession>
<sequence>MQLKDRMPVLYRHLGVWDGYYRYFDKDGVKIDEHKSRLLCRFPTEHTYHQTNFYFWQDGKKETRDFPTRIENNRIIFYTEVSGWAAEVPLDEFNRTVMLYWVRTNEENLHLYEMIQISDCGKYRTRVWQWFKDGRLLQRTLIDEEFVTTDWQSYENLQPEYADIAQLAD</sequence>
<evidence type="ECO:0000313" key="3">
    <source>
        <dbReference type="Proteomes" id="UP000242258"/>
    </source>
</evidence>
<dbReference type="EMBL" id="MKEK01000001">
    <property type="protein sequence ID" value="OEY70138.1"/>
    <property type="molecule type" value="Genomic_DNA"/>
</dbReference>
<gene>
    <name evidence="2" type="ORF">BI198_11620</name>
</gene>
<evidence type="ECO:0000259" key="1">
    <source>
        <dbReference type="Pfam" id="PF12204"/>
    </source>
</evidence>